<evidence type="ECO:0008006" key="2">
    <source>
        <dbReference type="Google" id="ProtNLM"/>
    </source>
</evidence>
<dbReference type="PANTHER" id="PTHR45749">
    <property type="match status" value="1"/>
</dbReference>
<gene>
    <name evidence="1" type="ORF">SINV_11203</name>
</gene>
<name>E9J3E3_SOLIN</name>
<dbReference type="OMA" id="RINHWFA"/>
<dbReference type="EMBL" id="GL768062">
    <property type="protein sequence ID" value="EFZ12660.1"/>
    <property type="molecule type" value="Genomic_DNA"/>
</dbReference>
<protein>
    <recommendedName>
        <fullName evidence="2">DUF4371 domain-containing protein</fullName>
    </recommendedName>
</protein>
<dbReference type="PANTHER" id="PTHR45749:SF21">
    <property type="entry name" value="DUF4371 DOMAIN-CONTAINING PROTEIN"/>
    <property type="match status" value="1"/>
</dbReference>
<dbReference type="AlphaFoldDB" id="E9J3E3"/>
<feature type="non-terminal residue" evidence="1">
    <location>
        <position position="102"/>
    </location>
</feature>
<reference evidence="1" key="1">
    <citation type="journal article" date="2011" name="Proc. Natl. Acad. Sci. U.S.A.">
        <title>The genome of the fire ant Solenopsis invicta.</title>
        <authorList>
            <person name="Wurm Y."/>
            <person name="Wang J."/>
            <person name="Riba-Grognuz O."/>
            <person name="Corona M."/>
            <person name="Nygaard S."/>
            <person name="Hunt B.G."/>
            <person name="Ingram K.K."/>
            <person name="Falquet L."/>
            <person name="Nipitwattanaphon M."/>
            <person name="Gotzek D."/>
            <person name="Dijkstra M.B."/>
            <person name="Oettler J."/>
            <person name="Comtesse F."/>
            <person name="Shih C.J."/>
            <person name="Wu W.J."/>
            <person name="Yang C.C."/>
            <person name="Thomas J."/>
            <person name="Beaudoing E."/>
            <person name="Pradervand S."/>
            <person name="Flegel V."/>
            <person name="Cook E.D."/>
            <person name="Fabbretti R."/>
            <person name="Stockinger H."/>
            <person name="Long L."/>
            <person name="Farmerie W.G."/>
            <person name="Oakey J."/>
            <person name="Boomsma J.J."/>
            <person name="Pamilo P."/>
            <person name="Yi S.V."/>
            <person name="Heinze J."/>
            <person name="Goodisman M.A."/>
            <person name="Farinelli L."/>
            <person name="Harshman K."/>
            <person name="Hulo N."/>
            <person name="Cerutti L."/>
            <person name="Xenarios I."/>
            <person name="Shoemaker D."/>
            <person name="Keller L."/>
        </authorList>
    </citation>
    <scope>NUCLEOTIDE SEQUENCE [LARGE SCALE GENOMIC DNA]</scope>
</reference>
<organism>
    <name type="scientific">Solenopsis invicta</name>
    <name type="common">Red imported fire ant</name>
    <name type="synonym">Solenopsis wagneri</name>
    <dbReference type="NCBI Taxonomy" id="13686"/>
    <lineage>
        <taxon>Eukaryota</taxon>
        <taxon>Metazoa</taxon>
        <taxon>Ecdysozoa</taxon>
        <taxon>Arthropoda</taxon>
        <taxon>Hexapoda</taxon>
        <taxon>Insecta</taxon>
        <taxon>Pterygota</taxon>
        <taxon>Neoptera</taxon>
        <taxon>Endopterygota</taxon>
        <taxon>Hymenoptera</taxon>
        <taxon>Apocrita</taxon>
        <taxon>Aculeata</taxon>
        <taxon>Formicoidea</taxon>
        <taxon>Formicidae</taxon>
        <taxon>Myrmicinae</taxon>
        <taxon>Solenopsis</taxon>
    </lineage>
</organism>
<evidence type="ECO:0000313" key="1">
    <source>
        <dbReference type="EMBL" id="EFZ12660.1"/>
    </source>
</evidence>
<accession>E9J3E3</accession>
<proteinExistence type="predicted"/>
<sequence length="102" mass="11591">MKIVDDDLIVKKIFKGFFGTNSTITKTLFQIMKNVLARYNLDIHNLRGQCYDETANVSGRITGLQARIKEVEQCIVHCNAHTCRVLSSYDTSRHCVTQCPLV</sequence>
<dbReference type="HOGENOM" id="CLU_2280871_0_0_1"/>